<evidence type="ECO:0000313" key="1">
    <source>
        <dbReference type="EMBL" id="MER2289627.1"/>
    </source>
</evidence>
<dbReference type="EMBL" id="JBELQD010000015">
    <property type="protein sequence ID" value="MER2289627.1"/>
    <property type="molecule type" value="Genomic_DNA"/>
</dbReference>
<dbReference type="Proteomes" id="UP001432995">
    <property type="component" value="Unassembled WGS sequence"/>
</dbReference>
<organism evidence="1 2">
    <name type="scientific">Methylobacterium brachiatum</name>
    <dbReference type="NCBI Taxonomy" id="269660"/>
    <lineage>
        <taxon>Bacteria</taxon>
        <taxon>Pseudomonadati</taxon>
        <taxon>Pseudomonadota</taxon>
        <taxon>Alphaproteobacteria</taxon>
        <taxon>Hyphomicrobiales</taxon>
        <taxon>Methylobacteriaceae</taxon>
        <taxon>Methylobacterium</taxon>
    </lineage>
</organism>
<gene>
    <name evidence="1" type="ORF">ABS770_15265</name>
</gene>
<protein>
    <submittedName>
        <fullName evidence="1">Uncharacterized protein</fullName>
    </submittedName>
</protein>
<accession>A0ABV1R4M1</accession>
<keyword evidence="2" id="KW-1185">Reference proteome</keyword>
<sequence>MKTAGLLGREFKHREHDGFSLMREFYATNFGIEVPDVARPDADAVHRDPFRTHSGW</sequence>
<evidence type="ECO:0000313" key="2">
    <source>
        <dbReference type="Proteomes" id="UP001432995"/>
    </source>
</evidence>
<name>A0ABV1R4M1_9HYPH</name>
<comment type="caution">
    <text evidence="1">The sequence shown here is derived from an EMBL/GenBank/DDBJ whole genome shotgun (WGS) entry which is preliminary data.</text>
</comment>
<reference evidence="1" key="1">
    <citation type="submission" date="2024-06" db="EMBL/GenBank/DDBJ databases">
        <authorList>
            <person name="Campbell A.G."/>
        </authorList>
    </citation>
    <scope>NUCLEOTIDE SEQUENCE</scope>
    <source>
        <strain evidence="1">EM17</strain>
    </source>
</reference>
<proteinExistence type="predicted"/>
<dbReference type="RefSeq" id="WP_350378836.1">
    <property type="nucleotide sequence ID" value="NZ_JBELQD010000015.1"/>
</dbReference>